<name>A0ABU6P3A9_9BACI</name>
<proteinExistence type="predicted"/>
<keyword evidence="1" id="KW-0285">Flavoprotein</keyword>
<dbReference type="Pfam" id="PF00941">
    <property type="entry name" value="FAD_binding_5"/>
    <property type="match status" value="1"/>
</dbReference>
<evidence type="ECO:0000313" key="6">
    <source>
        <dbReference type="Proteomes" id="UP001342826"/>
    </source>
</evidence>
<dbReference type="PANTHER" id="PTHR42659:SF2">
    <property type="entry name" value="XANTHINE DEHYDROGENASE SUBUNIT C-RELATED"/>
    <property type="match status" value="1"/>
</dbReference>
<dbReference type="SUPFAM" id="SSF56176">
    <property type="entry name" value="FAD-binding/transporter-associated domain-like"/>
    <property type="match status" value="1"/>
</dbReference>
<dbReference type="RefSeq" id="WP_328015481.1">
    <property type="nucleotide sequence ID" value="NZ_JARTFS010000012.1"/>
</dbReference>
<dbReference type="InterPro" id="IPR051312">
    <property type="entry name" value="Diverse_Substr_Oxidored"/>
</dbReference>
<dbReference type="InterPro" id="IPR002346">
    <property type="entry name" value="Mopterin_DH_FAD-bd"/>
</dbReference>
<evidence type="ECO:0000256" key="3">
    <source>
        <dbReference type="ARBA" id="ARBA00023002"/>
    </source>
</evidence>
<dbReference type="Proteomes" id="UP001342826">
    <property type="component" value="Unassembled WGS sequence"/>
</dbReference>
<protein>
    <submittedName>
        <fullName evidence="5">FAD binding domain-containing protein</fullName>
    </submittedName>
</protein>
<keyword evidence="6" id="KW-1185">Reference proteome</keyword>
<dbReference type="InterPro" id="IPR016169">
    <property type="entry name" value="FAD-bd_PCMH_sub2"/>
</dbReference>
<evidence type="ECO:0000259" key="4">
    <source>
        <dbReference type="PROSITE" id="PS51387"/>
    </source>
</evidence>
<sequence>MLSTNLEYYKPSSIDEAAALYNSLKEKEKKPIYYSGGTEILTLGRLNLVEAGAVIDLKNIPECLLHEKNEKKLITGSCLTLTEIEGKNYFPLLSAAASEVADHTARNKITLGGNICGQIFYREAVLPFLLANSDVHIAGTEGVKTYPILSVFDESLQLKEGQFLTGISTDVHYLSLPYIHIKRRKQWETGYPLLTAAGLKINGQLRFAFSGLCPFPFRSLEMELELNRNIENEEKVRNAISYVPSPILDDVEGSSAYRLFVLKNILLDILREMGER</sequence>
<dbReference type="SUPFAM" id="SSF55447">
    <property type="entry name" value="CO dehydrogenase flavoprotein C-terminal domain-like"/>
    <property type="match status" value="1"/>
</dbReference>
<dbReference type="Gene3D" id="3.30.43.10">
    <property type="entry name" value="Uridine Diphospho-n-acetylenolpyruvylglucosamine Reductase, domain 2"/>
    <property type="match status" value="1"/>
</dbReference>
<dbReference type="InterPro" id="IPR016166">
    <property type="entry name" value="FAD-bd_PCMH"/>
</dbReference>
<evidence type="ECO:0000256" key="2">
    <source>
        <dbReference type="ARBA" id="ARBA00022827"/>
    </source>
</evidence>
<feature type="domain" description="FAD-binding PCMH-type" evidence="4">
    <location>
        <begin position="1"/>
        <end position="174"/>
    </location>
</feature>
<keyword evidence="3" id="KW-0560">Oxidoreductase</keyword>
<dbReference type="PROSITE" id="PS51387">
    <property type="entry name" value="FAD_PCMH"/>
    <property type="match status" value="1"/>
</dbReference>
<dbReference type="SMART" id="SM01092">
    <property type="entry name" value="CO_deh_flav_C"/>
    <property type="match status" value="1"/>
</dbReference>
<dbReference type="InterPro" id="IPR005107">
    <property type="entry name" value="CO_DH_flav_C"/>
</dbReference>
<dbReference type="EMBL" id="JARTFS010000012">
    <property type="protein sequence ID" value="MED4402641.1"/>
    <property type="molecule type" value="Genomic_DNA"/>
</dbReference>
<dbReference type="InterPro" id="IPR036318">
    <property type="entry name" value="FAD-bd_PCMH-like_sf"/>
</dbReference>
<keyword evidence="2" id="KW-0274">FAD</keyword>
<dbReference type="PANTHER" id="PTHR42659">
    <property type="entry name" value="XANTHINE DEHYDROGENASE SUBUNIT C-RELATED"/>
    <property type="match status" value="1"/>
</dbReference>
<organism evidence="5 6">
    <name type="scientific">Metabacillus fastidiosus</name>
    <dbReference type="NCBI Taxonomy" id="1458"/>
    <lineage>
        <taxon>Bacteria</taxon>
        <taxon>Bacillati</taxon>
        <taxon>Bacillota</taxon>
        <taxon>Bacilli</taxon>
        <taxon>Bacillales</taxon>
        <taxon>Bacillaceae</taxon>
        <taxon>Metabacillus</taxon>
    </lineage>
</organism>
<comment type="caution">
    <text evidence="5">The sequence shown here is derived from an EMBL/GenBank/DDBJ whole genome shotgun (WGS) entry which is preliminary data.</text>
</comment>
<gene>
    <name evidence="5" type="ORF">P9271_15085</name>
</gene>
<reference evidence="5 6" key="1">
    <citation type="submission" date="2023-03" db="EMBL/GenBank/DDBJ databases">
        <title>Bacillus Genome Sequencing.</title>
        <authorList>
            <person name="Dunlap C."/>
        </authorList>
    </citation>
    <scope>NUCLEOTIDE SEQUENCE [LARGE SCALE GENOMIC DNA]</scope>
    <source>
        <strain evidence="5 6">NRS-1717</strain>
    </source>
</reference>
<dbReference type="InterPro" id="IPR036683">
    <property type="entry name" value="CO_DH_flav_C_dom_sf"/>
</dbReference>
<dbReference type="Gene3D" id="3.30.465.10">
    <property type="match status" value="1"/>
</dbReference>
<evidence type="ECO:0000256" key="1">
    <source>
        <dbReference type="ARBA" id="ARBA00022630"/>
    </source>
</evidence>
<accession>A0ABU6P3A9</accession>
<evidence type="ECO:0000313" key="5">
    <source>
        <dbReference type="EMBL" id="MED4402641.1"/>
    </source>
</evidence>
<dbReference type="InterPro" id="IPR016167">
    <property type="entry name" value="FAD-bd_PCMH_sub1"/>
</dbReference>